<feature type="region of interest" description="Disordered" evidence="1">
    <location>
        <begin position="102"/>
        <end position="164"/>
    </location>
</feature>
<evidence type="ECO:0000313" key="2">
    <source>
        <dbReference type="EMBL" id="KAF9594339.1"/>
    </source>
</evidence>
<protein>
    <submittedName>
        <fullName evidence="2">Uncharacterized protein</fullName>
    </submittedName>
</protein>
<accession>A0A835LJX5</accession>
<comment type="caution">
    <text evidence="2">The sequence shown here is derived from an EMBL/GenBank/DDBJ whole genome shotgun (WGS) entry which is preliminary data.</text>
</comment>
<reference evidence="2 3" key="1">
    <citation type="submission" date="2020-10" db="EMBL/GenBank/DDBJ databases">
        <title>The Coptis chinensis genome and diversification of protoberbering-type alkaloids.</title>
        <authorList>
            <person name="Wang B."/>
            <person name="Shu S."/>
            <person name="Song C."/>
            <person name="Liu Y."/>
        </authorList>
    </citation>
    <scope>NUCLEOTIDE SEQUENCE [LARGE SCALE GENOMIC DNA]</scope>
    <source>
        <strain evidence="2">HL-2020</strain>
        <tissue evidence="2">Leaf</tissue>
    </source>
</reference>
<dbReference type="EMBL" id="JADFTS010000008">
    <property type="protein sequence ID" value="KAF9594339.1"/>
    <property type="molecule type" value="Genomic_DNA"/>
</dbReference>
<dbReference type="AlphaFoldDB" id="A0A835LJX5"/>
<organism evidence="2 3">
    <name type="scientific">Coptis chinensis</name>
    <dbReference type="NCBI Taxonomy" id="261450"/>
    <lineage>
        <taxon>Eukaryota</taxon>
        <taxon>Viridiplantae</taxon>
        <taxon>Streptophyta</taxon>
        <taxon>Embryophyta</taxon>
        <taxon>Tracheophyta</taxon>
        <taxon>Spermatophyta</taxon>
        <taxon>Magnoliopsida</taxon>
        <taxon>Ranunculales</taxon>
        <taxon>Ranunculaceae</taxon>
        <taxon>Coptidoideae</taxon>
        <taxon>Coptis</taxon>
    </lineage>
</organism>
<evidence type="ECO:0000313" key="3">
    <source>
        <dbReference type="Proteomes" id="UP000631114"/>
    </source>
</evidence>
<evidence type="ECO:0000256" key="1">
    <source>
        <dbReference type="SAM" id="MobiDB-lite"/>
    </source>
</evidence>
<gene>
    <name evidence="2" type="ORF">IFM89_030468</name>
</gene>
<keyword evidence="3" id="KW-1185">Reference proteome</keyword>
<sequence length="358" mass="42002">MEVVEGGLPVQVHRIDRFFGRFYSRRSRHRVDRFFGRFYSRRNRRTPLPTTRLRLHNRRPRNSFAQFSAYIRRLNCLVDEISYPTTRRRAIRSRRTSFVSFIMPDTPFQRKHDQPKSSRGNQRHRAQPGNSIHIQRIHDRPESSRGNQRVGDNEEISSQRERVDDLDENCPLRQWIRNIRVAAQPENSMLIQRISDQQGTSGGNRSVENHDTNYLHGIGERVDDLDENCPLRQWIRNMTKTTQPENSMFIQRIPGQEQSLLQSQRVEIRRGENSARRKRARSKLTNEQRAIIRDIDTSRRKRARANQTTEQRSLCRDIDTSRLDLIRDGTGVSLGNLPPSLRPPPEGGCPPLPFVDWG</sequence>
<feature type="region of interest" description="Disordered" evidence="1">
    <location>
        <begin position="335"/>
        <end position="358"/>
    </location>
</feature>
<dbReference type="Proteomes" id="UP000631114">
    <property type="component" value="Unassembled WGS sequence"/>
</dbReference>
<name>A0A835LJX5_9MAGN</name>
<feature type="compositionally biased region" description="Pro residues" evidence="1">
    <location>
        <begin position="340"/>
        <end position="358"/>
    </location>
</feature>
<proteinExistence type="predicted"/>